<reference evidence="2 3" key="1">
    <citation type="submission" date="2019-03" db="EMBL/GenBank/DDBJ databases">
        <title>Genomic Encyclopedia of Type Strains, Phase IV (KMG-IV): sequencing the most valuable type-strain genomes for metagenomic binning, comparative biology and taxonomic classification.</title>
        <authorList>
            <person name="Goeker M."/>
        </authorList>
    </citation>
    <scope>NUCLEOTIDE SEQUENCE [LARGE SCALE GENOMIC DNA]</scope>
    <source>
        <strain evidence="2 3">DSM 26377</strain>
    </source>
</reference>
<feature type="signal peptide" evidence="1">
    <location>
        <begin position="1"/>
        <end position="26"/>
    </location>
</feature>
<dbReference type="RefSeq" id="WP_133883973.1">
    <property type="nucleotide sequence ID" value="NZ_MWIN01000016.1"/>
</dbReference>
<accession>A0A4R7NQR3</accession>
<evidence type="ECO:0000256" key="1">
    <source>
        <dbReference type="SAM" id="SignalP"/>
    </source>
</evidence>
<dbReference type="AlphaFoldDB" id="A0A4R7NQR3"/>
<evidence type="ECO:0000313" key="3">
    <source>
        <dbReference type="Proteomes" id="UP000295341"/>
    </source>
</evidence>
<proteinExistence type="predicted"/>
<evidence type="ECO:0008006" key="4">
    <source>
        <dbReference type="Google" id="ProtNLM"/>
    </source>
</evidence>
<dbReference type="Proteomes" id="UP000295341">
    <property type="component" value="Unassembled WGS sequence"/>
</dbReference>
<organism evidence="2 3">
    <name type="scientific">Panacagrimonas perspica</name>
    <dbReference type="NCBI Taxonomy" id="381431"/>
    <lineage>
        <taxon>Bacteria</taxon>
        <taxon>Pseudomonadati</taxon>
        <taxon>Pseudomonadota</taxon>
        <taxon>Gammaproteobacteria</taxon>
        <taxon>Nevskiales</taxon>
        <taxon>Nevskiaceae</taxon>
        <taxon>Panacagrimonas</taxon>
    </lineage>
</organism>
<comment type="caution">
    <text evidence="2">The sequence shown here is derived from an EMBL/GenBank/DDBJ whole genome shotgun (WGS) entry which is preliminary data.</text>
</comment>
<dbReference type="OrthoDB" id="5951236at2"/>
<keyword evidence="3" id="KW-1185">Reference proteome</keyword>
<sequence length="214" mass="23727">MIKTISSLLILLLLTACSSAPKIQPAAEPPPVWTGPMRDYRPVTERESTIFSTLITRAGYGIYRTGEDKMSPTGMYLLRRKAQQKLGADGKKPLAITVHHLVVYVNAKTQLRKTTMGGVVAGAVGGAVVAQSMDKMTVNLSQSVIDSTKFTYVENEYERAFYTEEENLNRATVYVIYIEADINGKRTFTKTMASAKEPFPVVIEASVDYFLSHY</sequence>
<dbReference type="PROSITE" id="PS51257">
    <property type="entry name" value="PROKAR_LIPOPROTEIN"/>
    <property type="match status" value="1"/>
</dbReference>
<evidence type="ECO:0000313" key="2">
    <source>
        <dbReference type="EMBL" id="TDU23304.1"/>
    </source>
</evidence>
<dbReference type="EMBL" id="SOBT01000013">
    <property type="protein sequence ID" value="TDU23304.1"/>
    <property type="molecule type" value="Genomic_DNA"/>
</dbReference>
<keyword evidence="1" id="KW-0732">Signal</keyword>
<name>A0A4R7NQR3_9GAMM</name>
<feature type="chain" id="PRO_5030099464" description="Lipoprotein" evidence="1">
    <location>
        <begin position="27"/>
        <end position="214"/>
    </location>
</feature>
<gene>
    <name evidence="2" type="ORF">DFR24_4828</name>
</gene>
<protein>
    <recommendedName>
        <fullName evidence="4">Lipoprotein</fullName>
    </recommendedName>
</protein>